<evidence type="ECO:0000256" key="9">
    <source>
        <dbReference type="ARBA" id="ARBA00030998"/>
    </source>
</evidence>
<evidence type="ECO:0000256" key="1">
    <source>
        <dbReference type="ARBA" id="ARBA00006711"/>
    </source>
</evidence>
<dbReference type="NCBIfam" id="TIGR00690">
    <property type="entry name" value="rpoZ"/>
    <property type="match status" value="1"/>
</dbReference>
<dbReference type="OrthoDB" id="9796300at2"/>
<dbReference type="Pfam" id="PF01192">
    <property type="entry name" value="RNA_pol_Rpb6"/>
    <property type="match status" value="1"/>
</dbReference>
<dbReference type="GO" id="GO:0000428">
    <property type="term" value="C:DNA-directed RNA polymerase complex"/>
    <property type="evidence" value="ECO:0007669"/>
    <property type="project" value="UniProtKB-KW"/>
</dbReference>
<evidence type="ECO:0000256" key="6">
    <source>
        <dbReference type="ARBA" id="ARBA00022695"/>
    </source>
</evidence>
<dbReference type="Gene3D" id="3.90.940.10">
    <property type="match status" value="1"/>
</dbReference>
<dbReference type="STRING" id="871652.SAMN04515673_106180"/>
<keyword evidence="14" id="KW-1185">Reference proteome</keyword>
<gene>
    <name evidence="11" type="primary">rpoZ</name>
    <name evidence="13" type="ORF">SAMN04515673_106180</name>
</gene>
<keyword evidence="4 11" id="KW-0240">DNA-directed RNA polymerase</keyword>
<dbReference type="SMART" id="SM01409">
    <property type="entry name" value="RNA_pol_Rpb6"/>
    <property type="match status" value="1"/>
</dbReference>
<dbReference type="SUPFAM" id="SSF63562">
    <property type="entry name" value="RPB6/omega subunit-like"/>
    <property type="match status" value="1"/>
</dbReference>
<evidence type="ECO:0000256" key="7">
    <source>
        <dbReference type="ARBA" id="ARBA00023163"/>
    </source>
</evidence>
<accession>A0A1I6E130</accession>
<keyword evidence="6 11" id="KW-0548">Nucleotidyltransferase</keyword>
<comment type="catalytic activity">
    <reaction evidence="10 11">
        <text>RNA(n) + a ribonucleoside 5'-triphosphate = RNA(n+1) + diphosphate</text>
        <dbReference type="Rhea" id="RHEA:21248"/>
        <dbReference type="Rhea" id="RHEA-COMP:14527"/>
        <dbReference type="Rhea" id="RHEA-COMP:17342"/>
        <dbReference type="ChEBI" id="CHEBI:33019"/>
        <dbReference type="ChEBI" id="CHEBI:61557"/>
        <dbReference type="ChEBI" id="CHEBI:140395"/>
        <dbReference type="EC" id="2.7.7.6"/>
    </reaction>
</comment>
<dbReference type="HAMAP" id="MF_00366">
    <property type="entry name" value="RNApol_bact_RpoZ"/>
    <property type="match status" value="1"/>
</dbReference>
<name>A0A1I6E130_9RHOB</name>
<evidence type="ECO:0000256" key="8">
    <source>
        <dbReference type="ARBA" id="ARBA00029924"/>
    </source>
</evidence>
<keyword evidence="5 11" id="KW-0808">Transferase</keyword>
<sequence>MARVTVEDCVDKVPNRFELVMLASHRAREIASGGQITVDRDNDKNPVVALREIAEETQSATDLRERLIESNQTQIEVDEPEEDSMALLMGAEADKPAEDDMSEEKLLRALMEAQGQR</sequence>
<dbReference type="InterPro" id="IPR006110">
    <property type="entry name" value="Pol_omega/Rpo6/RPB6"/>
</dbReference>
<proteinExistence type="inferred from homology"/>
<comment type="function">
    <text evidence="11">Promotes RNA polymerase assembly. Latches the N- and C-terminal regions of the beta' subunit thereby facilitating its interaction with the beta and alpha subunits.</text>
</comment>
<dbReference type="PANTHER" id="PTHR34476">
    <property type="entry name" value="DNA-DIRECTED RNA POLYMERASE SUBUNIT OMEGA"/>
    <property type="match status" value="1"/>
</dbReference>
<feature type="compositionally biased region" description="Basic and acidic residues" evidence="12">
    <location>
        <begin position="92"/>
        <end position="103"/>
    </location>
</feature>
<evidence type="ECO:0000256" key="2">
    <source>
        <dbReference type="ARBA" id="ARBA00012418"/>
    </source>
</evidence>
<dbReference type="RefSeq" id="WP_092080506.1">
    <property type="nucleotide sequence ID" value="NZ_FOYI01000006.1"/>
</dbReference>
<dbReference type="InterPro" id="IPR003716">
    <property type="entry name" value="DNA-dir_RNA_pol_omega"/>
</dbReference>
<feature type="region of interest" description="Disordered" evidence="12">
    <location>
        <begin position="77"/>
        <end position="103"/>
    </location>
</feature>
<dbReference type="GO" id="GO:0003677">
    <property type="term" value="F:DNA binding"/>
    <property type="evidence" value="ECO:0007669"/>
    <property type="project" value="UniProtKB-UniRule"/>
</dbReference>
<evidence type="ECO:0000313" key="13">
    <source>
        <dbReference type="EMBL" id="SFR11272.1"/>
    </source>
</evidence>
<evidence type="ECO:0000256" key="12">
    <source>
        <dbReference type="SAM" id="MobiDB-lite"/>
    </source>
</evidence>
<dbReference type="GO" id="GO:0003899">
    <property type="term" value="F:DNA-directed RNA polymerase activity"/>
    <property type="evidence" value="ECO:0007669"/>
    <property type="project" value="UniProtKB-UniRule"/>
</dbReference>
<dbReference type="InterPro" id="IPR036161">
    <property type="entry name" value="RPB6/omega-like_sf"/>
</dbReference>
<evidence type="ECO:0000313" key="14">
    <source>
        <dbReference type="Proteomes" id="UP000199302"/>
    </source>
</evidence>
<comment type="similarity">
    <text evidence="1 11">Belongs to the RNA polymerase subunit omega family.</text>
</comment>
<dbReference type="GO" id="GO:0006351">
    <property type="term" value="P:DNA-templated transcription"/>
    <property type="evidence" value="ECO:0007669"/>
    <property type="project" value="UniProtKB-UniRule"/>
</dbReference>
<dbReference type="EC" id="2.7.7.6" evidence="2 11"/>
<dbReference type="EMBL" id="FOYI01000006">
    <property type="protein sequence ID" value="SFR11272.1"/>
    <property type="molecule type" value="Genomic_DNA"/>
</dbReference>
<comment type="subunit">
    <text evidence="11">The RNAP catalytic core consists of 2 alpha, 1 beta, 1 beta' and 1 omega subunit. When a sigma factor is associated with the core the holoenzyme is formed, which can initiate transcription.</text>
</comment>
<dbReference type="Proteomes" id="UP000199302">
    <property type="component" value="Unassembled WGS sequence"/>
</dbReference>
<evidence type="ECO:0000256" key="10">
    <source>
        <dbReference type="ARBA" id="ARBA00048552"/>
    </source>
</evidence>
<keyword evidence="7 11" id="KW-0804">Transcription</keyword>
<dbReference type="AlphaFoldDB" id="A0A1I6E130"/>
<evidence type="ECO:0000256" key="3">
    <source>
        <dbReference type="ARBA" id="ARBA00013725"/>
    </source>
</evidence>
<organism evidence="13 14">
    <name type="scientific">Poseidonocella sedimentorum</name>
    <dbReference type="NCBI Taxonomy" id="871652"/>
    <lineage>
        <taxon>Bacteria</taxon>
        <taxon>Pseudomonadati</taxon>
        <taxon>Pseudomonadota</taxon>
        <taxon>Alphaproteobacteria</taxon>
        <taxon>Rhodobacterales</taxon>
        <taxon>Roseobacteraceae</taxon>
        <taxon>Poseidonocella</taxon>
    </lineage>
</organism>
<dbReference type="PANTHER" id="PTHR34476:SF1">
    <property type="entry name" value="DNA-DIRECTED RNA POLYMERASE SUBUNIT OMEGA"/>
    <property type="match status" value="1"/>
</dbReference>
<evidence type="ECO:0000256" key="11">
    <source>
        <dbReference type="HAMAP-Rule" id="MF_00366"/>
    </source>
</evidence>
<evidence type="ECO:0000256" key="5">
    <source>
        <dbReference type="ARBA" id="ARBA00022679"/>
    </source>
</evidence>
<reference evidence="13 14" key="1">
    <citation type="submission" date="2016-10" db="EMBL/GenBank/DDBJ databases">
        <authorList>
            <person name="de Groot N.N."/>
        </authorList>
    </citation>
    <scope>NUCLEOTIDE SEQUENCE [LARGE SCALE GENOMIC DNA]</scope>
    <source>
        <strain evidence="14">KMM 9023,NRIC 0796,JCM 17311,KCTC 23692</strain>
    </source>
</reference>
<protein>
    <recommendedName>
        <fullName evidence="3 11">DNA-directed RNA polymerase subunit omega</fullName>
        <shortName evidence="11">RNAP omega subunit</shortName>
        <ecNumber evidence="2 11">2.7.7.6</ecNumber>
    </recommendedName>
    <alternativeName>
        <fullName evidence="9 11">RNA polymerase omega subunit</fullName>
    </alternativeName>
    <alternativeName>
        <fullName evidence="8 11">Transcriptase subunit omega</fullName>
    </alternativeName>
</protein>
<evidence type="ECO:0000256" key="4">
    <source>
        <dbReference type="ARBA" id="ARBA00022478"/>
    </source>
</evidence>